<keyword evidence="2" id="KW-1003">Cell membrane</keyword>
<feature type="transmembrane region" description="Helical" evidence="6">
    <location>
        <begin position="111"/>
        <end position="134"/>
    </location>
</feature>
<sequence>MSISSLILFAAIYAVAVASPGPGIAALVARVLARGTVGIGAFIGGFVIGELFWFGIAAGGVALLADSLAVVFVVLKYVGALYLAVLAWKAWTAPVDGITGAPFGGDSPVRAFLGGLVITLGTPKVILFFLALLPGLVDLDRLTASGFAEIGITLVLVLSGILSAYAAAAARARRIFTSVRARRAIQRGAGTVMASAAVAIATR</sequence>
<dbReference type="EMBL" id="FOPM01000008">
    <property type="protein sequence ID" value="SFG70471.1"/>
    <property type="molecule type" value="Genomic_DNA"/>
</dbReference>
<proteinExistence type="predicted"/>
<evidence type="ECO:0000256" key="6">
    <source>
        <dbReference type="SAM" id="Phobius"/>
    </source>
</evidence>
<organism evidence="7 8">
    <name type="scientific">Methylobacterium gossipiicola</name>
    <dbReference type="NCBI Taxonomy" id="582675"/>
    <lineage>
        <taxon>Bacteria</taxon>
        <taxon>Pseudomonadati</taxon>
        <taxon>Pseudomonadota</taxon>
        <taxon>Alphaproteobacteria</taxon>
        <taxon>Hyphomicrobiales</taxon>
        <taxon>Methylobacteriaceae</taxon>
        <taxon>Methylobacterium</taxon>
    </lineage>
</organism>
<dbReference type="PANTHER" id="PTHR30086">
    <property type="entry name" value="ARGININE EXPORTER PROTEIN ARGO"/>
    <property type="match status" value="1"/>
</dbReference>
<keyword evidence="4 6" id="KW-1133">Transmembrane helix</keyword>
<evidence type="ECO:0000313" key="8">
    <source>
        <dbReference type="Proteomes" id="UP000199229"/>
    </source>
</evidence>
<gene>
    <name evidence="7" type="ORF">SAMN05192565_108168</name>
</gene>
<dbReference type="AlphaFoldDB" id="A0A1I2U771"/>
<keyword evidence="5 6" id="KW-0472">Membrane</keyword>
<dbReference type="STRING" id="582675.SAMN05192565_108168"/>
<dbReference type="RefSeq" id="WP_091971203.1">
    <property type="nucleotide sequence ID" value="NZ_FOPM01000008.1"/>
</dbReference>
<dbReference type="InterPro" id="IPR001123">
    <property type="entry name" value="LeuE-type"/>
</dbReference>
<evidence type="ECO:0000256" key="3">
    <source>
        <dbReference type="ARBA" id="ARBA00022692"/>
    </source>
</evidence>
<dbReference type="Pfam" id="PF01810">
    <property type="entry name" value="LysE"/>
    <property type="match status" value="1"/>
</dbReference>
<comment type="subcellular location">
    <subcellularLocation>
        <location evidence="1">Cell membrane</location>
        <topology evidence="1">Multi-pass membrane protein</topology>
    </subcellularLocation>
</comment>
<keyword evidence="8" id="KW-1185">Reference proteome</keyword>
<evidence type="ECO:0000256" key="4">
    <source>
        <dbReference type="ARBA" id="ARBA00022989"/>
    </source>
</evidence>
<dbReference type="GO" id="GO:0005886">
    <property type="term" value="C:plasma membrane"/>
    <property type="evidence" value="ECO:0007669"/>
    <property type="project" value="UniProtKB-SubCell"/>
</dbReference>
<keyword evidence="3 6" id="KW-0812">Transmembrane</keyword>
<evidence type="ECO:0000256" key="5">
    <source>
        <dbReference type="ARBA" id="ARBA00023136"/>
    </source>
</evidence>
<dbReference type="PANTHER" id="PTHR30086:SF20">
    <property type="entry name" value="ARGININE EXPORTER PROTEIN ARGO-RELATED"/>
    <property type="match status" value="1"/>
</dbReference>
<evidence type="ECO:0000313" key="7">
    <source>
        <dbReference type="EMBL" id="SFG70471.1"/>
    </source>
</evidence>
<feature type="transmembrane region" description="Helical" evidence="6">
    <location>
        <begin position="68"/>
        <end position="91"/>
    </location>
</feature>
<name>A0A1I2U771_9HYPH</name>
<feature type="transmembrane region" description="Helical" evidence="6">
    <location>
        <begin position="35"/>
        <end position="56"/>
    </location>
</feature>
<dbReference type="GO" id="GO:0015171">
    <property type="term" value="F:amino acid transmembrane transporter activity"/>
    <property type="evidence" value="ECO:0007669"/>
    <property type="project" value="TreeGrafter"/>
</dbReference>
<evidence type="ECO:0000256" key="2">
    <source>
        <dbReference type="ARBA" id="ARBA00022475"/>
    </source>
</evidence>
<dbReference type="OrthoDB" id="9804822at2"/>
<protein>
    <submittedName>
        <fullName evidence="7">Threonine/homoserine/homoserine lactone efflux protein</fullName>
    </submittedName>
</protein>
<accession>A0A1I2U771</accession>
<reference evidence="8" key="1">
    <citation type="submission" date="2016-10" db="EMBL/GenBank/DDBJ databases">
        <authorList>
            <person name="Varghese N."/>
            <person name="Submissions S."/>
        </authorList>
    </citation>
    <scope>NUCLEOTIDE SEQUENCE [LARGE SCALE GENOMIC DNA]</scope>
    <source>
        <strain evidence="8">Gh-105</strain>
    </source>
</reference>
<dbReference type="Proteomes" id="UP000199229">
    <property type="component" value="Unassembled WGS sequence"/>
</dbReference>
<feature type="transmembrane region" description="Helical" evidence="6">
    <location>
        <begin position="146"/>
        <end position="168"/>
    </location>
</feature>
<evidence type="ECO:0000256" key="1">
    <source>
        <dbReference type="ARBA" id="ARBA00004651"/>
    </source>
</evidence>